<dbReference type="Pfam" id="PF00296">
    <property type="entry name" value="Bac_luciferase"/>
    <property type="match status" value="1"/>
</dbReference>
<evidence type="ECO:0000313" key="3">
    <source>
        <dbReference type="EMBL" id="KIX03527.1"/>
    </source>
</evidence>
<protein>
    <submittedName>
        <fullName evidence="3">Rhinocladiella mackenziei CBS 650.93 unplaced genomic scaffold supercont1.5, whole genome shotgun sequence</fullName>
    </submittedName>
</protein>
<dbReference type="InterPro" id="IPR011251">
    <property type="entry name" value="Luciferase-like_dom"/>
</dbReference>
<evidence type="ECO:0000259" key="2">
    <source>
        <dbReference type="Pfam" id="PF00296"/>
    </source>
</evidence>
<dbReference type="GeneID" id="25295151"/>
<dbReference type="HOGENOM" id="CLU_022256_3_0_1"/>
<dbReference type="STRING" id="1442369.A0A0D2FNC5"/>
<dbReference type="VEuPathDB" id="FungiDB:Z518_07080"/>
<evidence type="ECO:0000256" key="1">
    <source>
        <dbReference type="SAM" id="MobiDB-lite"/>
    </source>
</evidence>
<name>A0A0D2FNC5_9EURO</name>
<dbReference type="RefSeq" id="XP_013270663.1">
    <property type="nucleotide sequence ID" value="XM_013415209.1"/>
</dbReference>
<accession>A0A0D2FNC5</accession>
<evidence type="ECO:0000313" key="4">
    <source>
        <dbReference type="Proteomes" id="UP000053617"/>
    </source>
</evidence>
<feature type="region of interest" description="Disordered" evidence="1">
    <location>
        <begin position="196"/>
        <end position="244"/>
    </location>
</feature>
<dbReference type="InterPro" id="IPR036661">
    <property type="entry name" value="Luciferase-like_sf"/>
</dbReference>
<gene>
    <name evidence="3" type="ORF">Z518_07080</name>
</gene>
<keyword evidence="4" id="KW-1185">Reference proteome</keyword>
<feature type="compositionally biased region" description="Polar residues" evidence="1">
    <location>
        <begin position="235"/>
        <end position="244"/>
    </location>
</feature>
<dbReference type="PANTHER" id="PTHR30011:SF41">
    <property type="entry name" value="XENOBIOTIC COMPOUND MONOOXYGENASE, DSZA FAMILY (AFU_ORTHOLOGUE AFUA_3G15040)"/>
    <property type="match status" value="1"/>
</dbReference>
<dbReference type="InterPro" id="IPR051260">
    <property type="entry name" value="Diverse_substr_monoxygenases"/>
</dbReference>
<sequence length="244" mass="26767">MFLPGMEPHVTRKTADAVRKLAVEQGRDPHSIKLLAGIIIIVDETDEKAQAKYDEYLSYADDEGTLALFGGWYGVDISTWGDDEDFRFAPGFPGAIQGMLESWSATVPGGENIKWTKSRIAQELALGGPHAKAVGSPETVADVLQEWINKADVDGFNISYAISPGNFEDIVTYLFPELRRRGVFWDEYAFPGGSARENYTGDGKGPRVRADHPASQYRWRAGEDLPEYARKDAAASSSGNKAST</sequence>
<dbReference type="AlphaFoldDB" id="A0A0D2FNC5"/>
<dbReference type="SUPFAM" id="SSF51679">
    <property type="entry name" value="Bacterial luciferase-like"/>
    <property type="match status" value="1"/>
</dbReference>
<dbReference type="OrthoDB" id="5561043at2759"/>
<dbReference type="EMBL" id="KN847479">
    <property type="protein sequence ID" value="KIX03527.1"/>
    <property type="molecule type" value="Genomic_DNA"/>
</dbReference>
<dbReference type="GO" id="GO:0016705">
    <property type="term" value="F:oxidoreductase activity, acting on paired donors, with incorporation or reduction of molecular oxygen"/>
    <property type="evidence" value="ECO:0007669"/>
    <property type="project" value="InterPro"/>
</dbReference>
<feature type="domain" description="Luciferase-like" evidence="2">
    <location>
        <begin position="6"/>
        <end position="147"/>
    </location>
</feature>
<reference evidence="3 4" key="1">
    <citation type="submission" date="2015-01" db="EMBL/GenBank/DDBJ databases">
        <title>The Genome Sequence of Rhinocladiella mackenzie CBS 650.93.</title>
        <authorList>
            <consortium name="The Broad Institute Genomics Platform"/>
            <person name="Cuomo C."/>
            <person name="de Hoog S."/>
            <person name="Gorbushina A."/>
            <person name="Stielow B."/>
            <person name="Teixiera M."/>
            <person name="Abouelleil A."/>
            <person name="Chapman S.B."/>
            <person name="Priest M."/>
            <person name="Young S.K."/>
            <person name="Wortman J."/>
            <person name="Nusbaum C."/>
            <person name="Birren B."/>
        </authorList>
    </citation>
    <scope>NUCLEOTIDE SEQUENCE [LARGE SCALE GENOMIC DNA]</scope>
    <source>
        <strain evidence="3 4">CBS 650.93</strain>
    </source>
</reference>
<organism evidence="3 4">
    <name type="scientific">Rhinocladiella mackenziei CBS 650.93</name>
    <dbReference type="NCBI Taxonomy" id="1442369"/>
    <lineage>
        <taxon>Eukaryota</taxon>
        <taxon>Fungi</taxon>
        <taxon>Dikarya</taxon>
        <taxon>Ascomycota</taxon>
        <taxon>Pezizomycotina</taxon>
        <taxon>Eurotiomycetes</taxon>
        <taxon>Chaetothyriomycetidae</taxon>
        <taxon>Chaetothyriales</taxon>
        <taxon>Herpotrichiellaceae</taxon>
        <taxon>Rhinocladiella</taxon>
    </lineage>
</organism>
<feature type="compositionally biased region" description="Basic and acidic residues" evidence="1">
    <location>
        <begin position="220"/>
        <end position="233"/>
    </location>
</feature>
<proteinExistence type="predicted"/>
<dbReference type="Gene3D" id="3.20.20.30">
    <property type="entry name" value="Luciferase-like domain"/>
    <property type="match status" value="1"/>
</dbReference>
<dbReference type="Proteomes" id="UP000053617">
    <property type="component" value="Unassembled WGS sequence"/>
</dbReference>
<dbReference type="PANTHER" id="PTHR30011">
    <property type="entry name" value="ALKANESULFONATE MONOOXYGENASE-RELATED"/>
    <property type="match status" value="1"/>
</dbReference>